<name>A0AAN7P716_9COLE</name>
<comment type="caution">
    <text evidence="1">The sequence shown here is derived from an EMBL/GenBank/DDBJ whole genome shotgun (WGS) entry which is preliminary data.</text>
</comment>
<dbReference type="EMBL" id="JARPUR010000004">
    <property type="protein sequence ID" value="KAK4877223.1"/>
    <property type="molecule type" value="Genomic_DNA"/>
</dbReference>
<protein>
    <submittedName>
        <fullName evidence="1">Uncharacterized protein</fullName>
    </submittedName>
</protein>
<proteinExistence type="predicted"/>
<dbReference type="GO" id="GO:0031624">
    <property type="term" value="F:ubiquitin conjugating enzyme binding"/>
    <property type="evidence" value="ECO:0007669"/>
    <property type="project" value="TreeGrafter"/>
</dbReference>
<dbReference type="GO" id="GO:0042428">
    <property type="term" value="P:serotonin metabolic process"/>
    <property type="evidence" value="ECO:0007669"/>
    <property type="project" value="TreeGrafter"/>
</dbReference>
<dbReference type="InterPro" id="IPR033263">
    <property type="entry name" value="RNF180"/>
</dbReference>
<dbReference type="GO" id="GO:0005789">
    <property type="term" value="C:endoplasmic reticulum membrane"/>
    <property type="evidence" value="ECO:0007669"/>
    <property type="project" value="TreeGrafter"/>
</dbReference>
<dbReference type="PANTHER" id="PTHR46717">
    <property type="entry name" value="E3 UBIQUITIN-PROTEIN LIGASE RNF180"/>
    <property type="match status" value="1"/>
</dbReference>
<dbReference type="PANTHER" id="PTHR46717:SF1">
    <property type="entry name" value="E3 UBIQUITIN-PROTEIN LIGASE RNF180"/>
    <property type="match status" value="1"/>
</dbReference>
<accession>A0AAN7P716</accession>
<keyword evidence="2" id="KW-1185">Reference proteome</keyword>
<dbReference type="GO" id="GO:0032436">
    <property type="term" value="P:positive regulation of proteasomal ubiquitin-dependent protein catabolic process"/>
    <property type="evidence" value="ECO:0007669"/>
    <property type="project" value="TreeGrafter"/>
</dbReference>
<sequence length="119" mass="13498">MELTIKCKTCRHIIFNNAECSSSLLNAHGINLINNSTDTCATIVDQKLLFIDEEHLPMWIVTRISSEHWSKGKLNCYQCNARIGAFDFISGTKCQCEQNVLPPVHIINSKVDFTRITKN</sequence>
<dbReference type="GO" id="GO:0000209">
    <property type="term" value="P:protein polyubiquitination"/>
    <property type="evidence" value="ECO:0007669"/>
    <property type="project" value="InterPro"/>
</dbReference>
<dbReference type="Proteomes" id="UP001353858">
    <property type="component" value="Unassembled WGS sequence"/>
</dbReference>
<evidence type="ECO:0000313" key="1">
    <source>
        <dbReference type="EMBL" id="KAK4877223.1"/>
    </source>
</evidence>
<gene>
    <name evidence="1" type="ORF">RN001_009729</name>
</gene>
<evidence type="ECO:0000313" key="2">
    <source>
        <dbReference type="Proteomes" id="UP001353858"/>
    </source>
</evidence>
<dbReference type="AlphaFoldDB" id="A0AAN7P716"/>
<reference evidence="2" key="1">
    <citation type="submission" date="2023-01" db="EMBL/GenBank/DDBJ databases">
        <title>Key to firefly adult light organ development and bioluminescence: homeobox transcription factors regulate luciferase expression and transportation to peroxisome.</title>
        <authorList>
            <person name="Fu X."/>
        </authorList>
    </citation>
    <scope>NUCLEOTIDE SEQUENCE [LARGE SCALE GENOMIC DNA]</scope>
</reference>
<dbReference type="GO" id="GO:0061630">
    <property type="term" value="F:ubiquitin protein ligase activity"/>
    <property type="evidence" value="ECO:0007669"/>
    <property type="project" value="InterPro"/>
</dbReference>
<dbReference type="GO" id="GO:0042415">
    <property type="term" value="P:norepinephrine metabolic process"/>
    <property type="evidence" value="ECO:0007669"/>
    <property type="project" value="TreeGrafter"/>
</dbReference>
<organism evidence="1 2">
    <name type="scientific">Aquatica leii</name>
    <dbReference type="NCBI Taxonomy" id="1421715"/>
    <lineage>
        <taxon>Eukaryota</taxon>
        <taxon>Metazoa</taxon>
        <taxon>Ecdysozoa</taxon>
        <taxon>Arthropoda</taxon>
        <taxon>Hexapoda</taxon>
        <taxon>Insecta</taxon>
        <taxon>Pterygota</taxon>
        <taxon>Neoptera</taxon>
        <taxon>Endopterygota</taxon>
        <taxon>Coleoptera</taxon>
        <taxon>Polyphaga</taxon>
        <taxon>Elateriformia</taxon>
        <taxon>Elateroidea</taxon>
        <taxon>Lampyridae</taxon>
        <taxon>Luciolinae</taxon>
        <taxon>Aquatica</taxon>
    </lineage>
</organism>